<dbReference type="Gene3D" id="1.10.40.60">
    <property type="entry name" value="EpsJ-like"/>
    <property type="match status" value="1"/>
</dbReference>
<dbReference type="OrthoDB" id="9788973at2"/>
<dbReference type="PANTHER" id="PTHR38831:SF1">
    <property type="entry name" value="TYPE II SECRETION SYSTEM PROTEIN K-RELATED"/>
    <property type="match status" value="1"/>
</dbReference>
<gene>
    <name evidence="11" type="ORF">C1949_03895</name>
</gene>
<dbReference type="Proteomes" id="UP000243451">
    <property type="component" value="Unassembled WGS sequence"/>
</dbReference>
<reference evidence="11 12" key="1">
    <citation type="submission" date="2018-01" db="EMBL/GenBank/DDBJ databases">
        <title>Draft genome of the type strain Pseudomonas oceani DSM 100277 isolated from the deep water in Okinawa trough, northwestern Pacific Ocean.</title>
        <authorList>
            <person name="Gomila M."/>
            <person name="Mulet M."/>
            <person name="Garcia-Valdes E."/>
            <person name="Lalucat J."/>
        </authorList>
    </citation>
    <scope>NUCLEOTIDE SEQUENCE [LARGE SCALE GENOMIC DNA]</scope>
    <source>
        <strain evidence="11 12">DSM 100277</strain>
    </source>
</reference>
<dbReference type="AlphaFoldDB" id="A0A2P4EZC1"/>
<keyword evidence="3" id="KW-0813">Transport</keyword>
<evidence type="ECO:0000256" key="6">
    <source>
        <dbReference type="ARBA" id="ARBA00022692"/>
    </source>
</evidence>
<protein>
    <submittedName>
        <fullName evidence="11">General secretion pathway protein GspK</fullName>
    </submittedName>
</protein>
<evidence type="ECO:0000259" key="10">
    <source>
        <dbReference type="Pfam" id="PF21687"/>
    </source>
</evidence>
<dbReference type="RefSeq" id="WP_104737154.1">
    <property type="nucleotide sequence ID" value="NZ_BMHR01000004.1"/>
</dbReference>
<comment type="subcellular location">
    <subcellularLocation>
        <location evidence="1">Cell inner membrane</location>
    </subcellularLocation>
</comment>
<dbReference type="PANTHER" id="PTHR38831">
    <property type="entry name" value="TYPE II SECRETION SYSTEM PROTEIN K"/>
    <property type="match status" value="1"/>
</dbReference>
<evidence type="ECO:0000313" key="11">
    <source>
        <dbReference type="EMBL" id="POB05834.1"/>
    </source>
</evidence>
<evidence type="ECO:0000256" key="8">
    <source>
        <dbReference type="ARBA" id="ARBA00022989"/>
    </source>
</evidence>
<comment type="caution">
    <text evidence="11">The sequence shown here is derived from an EMBL/GenBank/DDBJ whole genome shotgun (WGS) entry which is preliminary data.</text>
</comment>
<keyword evidence="6" id="KW-0812">Transmembrane</keyword>
<evidence type="ECO:0000256" key="4">
    <source>
        <dbReference type="ARBA" id="ARBA00022475"/>
    </source>
</evidence>
<dbReference type="SUPFAM" id="SSF158544">
    <property type="entry name" value="GspK insert domain-like"/>
    <property type="match status" value="1"/>
</dbReference>
<keyword evidence="9" id="KW-0472">Membrane</keyword>
<evidence type="ECO:0000256" key="9">
    <source>
        <dbReference type="ARBA" id="ARBA00023136"/>
    </source>
</evidence>
<comment type="similarity">
    <text evidence="2">Belongs to the GSP K family.</text>
</comment>
<keyword evidence="4" id="KW-1003">Cell membrane</keyword>
<dbReference type="InterPro" id="IPR005628">
    <property type="entry name" value="GspK"/>
</dbReference>
<feature type="domain" description="T2SS protein K first SAM-like" evidence="10">
    <location>
        <begin position="100"/>
        <end position="197"/>
    </location>
</feature>
<name>A0A2P4EZC1_9GAMM</name>
<keyword evidence="7" id="KW-0653">Protein transport</keyword>
<dbReference type="InterPro" id="IPR038072">
    <property type="entry name" value="GspK_central_sf"/>
</dbReference>
<keyword evidence="12" id="KW-1185">Reference proteome</keyword>
<proteinExistence type="inferred from homology"/>
<evidence type="ECO:0000256" key="2">
    <source>
        <dbReference type="ARBA" id="ARBA00007246"/>
    </source>
</evidence>
<evidence type="ECO:0000313" key="12">
    <source>
        <dbReference type="Proteomes" id="UP000243451"/>
    </source>
</evidence>
<dbReference type="EMBL" id="PPSK01000002">
    <property type="protein sequence ID" value="POB05834.1"/>
    <property type="molecule type" value="Genomic_DNA"/>
</dbReference>
<sequence length="266" mass="29209">MKRRQQGVALITALLIVALAVTAAVGMAMRGQADIRRSSAVFERDLSREIALGAEKMVLQVLEQVDSADELLWDTCLSPVLPFEVDQVQLQATLDNMRCRFNLNALASGDEQQQAEFARLVDRVAQDSGVAMPAGSQLALAVTDWMNPETDDPVYRLQQPPRLSANRTMLVASELASVSGMSAEAWQALAPYVTAYPSDQSPIDVERSNDLIKAVFSGRTAPGNDAPWFMRLQIVAHFGERNFYQCTLLDAPNGRVVLREQTACEP</sequence>
<evidence type="ECO:0000256" key="7">
    <source>
        <dbReference type="ARBA" id="ARBA00022927"/>
    </source>
</evidence>
<organism evidence="11 12">
    <name type="scientific">Halopseudomonas oceani</name>
    <dbReference type="NCBI Taxonomy" id="1708783"/>
    <lineage>
        <taxon>Bacteria</taxon>
        <taxon>Pseudomonadati</taxon>
        <taxon>Pseudomonadota</taxon>
        <taxon>Gammaproteobacteria</taxon>
        <taxon>Pseudomonadales</taxon>
        <taxon>Pseudomonadaceae</taxon>
        <taxon>Halopseudomonas</taxon>
    </lineage>
</organism>
<keyword evidence="5" id="KW-0997">Cell inner membrane</keyword>
<dbReference type="GO" id="GO:0005886">
    <property type="term" value="C:plasma membrane"/>
    <property type="evidence" value="ECO:0007669"/>
    <property type="project" value="UniProtKB-SubCell"/>
</dbReference>
<keyword evidence="8" id="KW-1133">Transmembrane helix</keyword>
<dbReference type="InterPro" id="IPR049031">
    <property type="entry name" value="T2SSK_SAM-like_1st"/>
</dbReference>
<evidence type="ECO:0000256" key="1">
    <source>
        <dbReference type="ARBA" id="ARBA00004533"/>
    </source>
</evidence>
<evidence type="ECO:0000256" key="5">
    <source>
        <dbReference type="ARBA" id="ARBA00022519"/>
    </source>
</evidence>
<accession>A0A2P4EZC1</accession>
<dbReference type="GO" id="GO:0009306">
    <property type="term" value="P:protein secretion"/>
    <property type="evidence" value="ECO:0007669"/>
    <property type="project" value="InterPro"/>
</dbReference>
<evidence type="ECO:0000256" key="3">
    <source>
        <dbReference type="ARBA" id="ARBA00022448"/>
    </source>
</evidence>
<dbReference type="Pfam" id="PF21687">
    <property type="entry name" value="T2SSK_1st"/>
    <property type="match status" value="1"/>
</dbReference>